<keyword evidence="1 4" id="KW-0808">Transferase</keyword>
<dbReference type="GO" id="GO:0016757">
    <property type="term" value="F:glycosyltransferase activity"/>
    <property type="evidence" value="ECO:0007669"/>
    <property type="project" value="InterPro"/>
</dbReference>
<dbReference type="InterPro" id="IPR028098">
    <property type="entry name" value="Glyco_trans_4-like_N"/>
</dbReference>
<keyword evidence="5" id="KW-1185">Reference proteome</keyword>
<dbReference type="Gene3D" id="3.40.50.2000">
    <property type="entry name" value="Glycogen Phosphorylase B"/>
    <property type="match status" value="2"/>
</dbReference>
<proteinExistence type="predicted"/>
<dbReference type="CDD" id="cd03801">
    <property type="entry name" value="GT4_PimA-like"/>
    <property type="match status" value="1"/>
</dbReference>
<reference evidence="4 5" key="1">
    <citation type="submission" date="2016-12" db="EMBL/GenBank/DDBJ databases">
        <title>Discovery of methanogenic haloarchaea.</title>
        <authorList>
            <person name="Sorokin D.Y."/>
            <person name="Makarova K.S."/>
            <person name="Abbas B."/>
            <person name="Ferrer M."/>
            <person name="Golyshin P.N."/>
        </authorList>
    </citation>
    <scope>NUCLEOTIDE SEQUENCE [LARGE SCALE GENOMIC DNA]</scope>
    <source>
        <strain evidence="4">AMET1</strain>
    </source>
</reference>
<comment type="caution">
    <text evidence="4">The sequence shown here is derived from an EMBL/GenBank/DDBJ whole genome shotgun (WGS) entry which is preliminary data.</text>
</comment>
<dbReference type="Pfam" id="PF00534">
    <property type="entry name" value="Glycos_transf_1"/>
    <property type="match status" value="1"/>
</dbReference>
<evidence type="ECO:0000259" key="2">
    <source>
        <dbReference type="Pfam" id="PF00534"/>
    </source>
</evidence>
<evidence type="ECO:0000313" key="4">
    <source>
        <dbReference type="EMBL" id="OUJ18073.1"/>
    </source>
</evidence>
<sequence length="373" mass="42976">MKILNITHQFPPRSFGGMAYHALNLSKALSEIGNEVHVLTIENAKNLNFCDEIYNKLNLHYIPVSDLLSIKDTDFLKKLYFMIKLKKKVNNLIENEGFDVIHSHGNSAALIEPKAPLITKCHNIWINQLSLPINKSLLYKNYIKGEIFFEKKILSKSSKIITVSRMLSNSIYSEYGYDSNVLHNAVPTIPTNINSNDLSKKDEVLMVGTFTKRKGCHLIPEIVNEISKRNLKLIHIGEVRNKTLFDKVIKQLKRKNNIDFFSHKPHIEKQKDLYIHYSNAKLLIHPAIYEPFGNVPIEAISCKTPALVSDKCGCSELEEEFELLKTSNLDNFVKSILDVIDIFENKDLEEYNQYNKDYTDLARETEMIFKELI</sequence>
<evidence type="ECO:0000256" key="1">
    <source>
        <dbReference type="ARBA" id="ARBA00022679"/>
    </source>
</evidence>
<dbReference type="EMBL" id="MRZU01000005">
    <property type="protein sequence ID" value="OUJ18073.1"/>
    <property type="molecule type" value="Genomic_DNA"/>
</dbReference>
<dbReference type="AlphaFoldDB" id="A0A1Y3GCN2"/>
<protein>
    <submittedName>
        <fullName evidence="4">Glycosyltransferase, AglL family</fullName>
    </submittedName>
</protein>
<evidence type="ECO:0000313" key="5">
    <source>
        <dbReference type="Proteomes" id="UP000195137"/>
    </source>
</evidence>
<name>A0A1Y3GCN2_9EURY</name>
<gene>
    <name evidence="4" type="ORF">AMET1_1515</name>
</gene>
<feature type="domain" description="Glycosyltransferase subfamily 4-like N-terminal" evidence="3">
    <location>
        <begin position="15"/>
        <end position="188"/>
    </location>
</feature>
<feature type="domain" description="Glycosyl transferase family 1" evidence="2">
    <location>
        <begin position="196"/>
        <end position="342"/>
    </location>
</feature>
<dbReference type="Pfam" id="PF13439">
    <property type="entry name" value="Glyco_transf_4"/>
    <property type="match status" value="1"/>
</dbReference>
<evidence type="ECO:0000259" key="3">
    <source>
        <dbReference type="Pfam" id="PF13439"/>
    </source>
</evidence>
<dbReference type="SUPFAM" id="SSF53756">
    <property type="entry name" value="UDP-Glycosyltransferase/glycogen phosphorylase"/>
    <property type="match status" value="1"/>
</dbReference>
<organism evidence="4 5">
    <name type="scientific">Methanonatronarchaeum thermophilum</name>
    <dbReference type="NCBI Taxonomy" id="1927129"/>
    <lineage>
        <taxon>Archaea</taxon>
        <taxon>Methanobacteriati</taxon>
        <taxon>Methanobacteriota</taxon>
        <taxon>Methanonatronarchaeia</taxon>
        <taxon>Methanonatronarchaeales</taxon>
        <taxon>Methanonatronarchaeaceae</taxon>
        <taxon>Methanonatronarchaeum</taxon>
    </lineage>
</organism>
<dbReference type="Proteomes" id="UP000195137">
    <property type="component" value="Unassembled WGS sequence"/>
</dbReference>
<accession>A0A1Y3GCN2</accession>
<dbReference type="PANTHER" id="PTHR46401">
    <property type="entry name" value="GLYCOSYLTRANSFERASE WBBK-RELATED"/>
    <property type="match status" value="1"/>
</dbReference>
<dbReference type="PANTHER" id="PTHR46401:SF2">
    <property type="entry name" value="GLYCOSYLTRANSFERASE WBBK-RELATED"/>
    <property type="match status" value="1"/>
</dbReference>
<dbReference type="InterPro" id="IPR001296">
    <property type="entry name" value="Glyco_trans_1"/>
</dbReference>